<reference evidence="1" key="1">
    <citation type="submission" date="2020-09" db="EMBL/GenBank/DDBJ databases">
        <title>Genome-Enabled Discovery of Anthraquinone Biosynthesis in Senna tora.</title>
        <authorList>
            <person name="Kang S.-H."/>
            <person name="Pandey R.P."/>
            <person name="Lee C.-M."/>
            <person name="Sim J.-S."/>
            <person name="Jeong J.-T."/>
            <person name="Choi B.-S."/>
            <person name="Jung M."/>
            <person name="Ginzburg D."/>
            <person name="Zhao K."/>
            <person name="Won S.Y."/>
            <person name="Oh T.-J."/>
            <person name="Yu Y."/>
            <person name="Kim N.-H."/>
            <person name="Lee O.R."/>
            <person name="Lee T.-H."/>
            <person name="Bashyal P."/>
            <person name="Kim T.-S."/>
            <person name="Lee W.-H."/>
            <person name="Kawkins C."/>
            <person name="Kim C.-K."/>
            <person name="Kim J.S."/>
            <person name="Ahn B.O."/>
            <person name="Rhee S.Y."/>
            <person name="Sohng J.K."/>
        </authorList>
    </citation>
    <scope>NUCLEOTIDE SEQUENCE</scope>
    <source>
        <tissue evidence="1">Leaf</tissue>
    </source>
</reference>
<comment type="caution">
    <text evidence="1">The sequence shown here is derived from an EMBL/GenBank/DDBJ whole genome shotgun (WGS) entry which is preliminary data.</text>
</comment>
<evidence type="ECO:0000313" key="2">
    <source>
        <dbReference type="Proteomes" id="UP000634136"/>
    </source>
</evidence>
<protein>
    <submittedName>
        <fullName evidence="1">Uncharacterized protein</fullName>
    </submittedName>
</protein>
<keyword evidence="2" id="KW-1185">Reference proteome</keyword>
<gene>
    <name evidence="1" type="ORF">G2W53_010523</name>
</gene>
<dbReference type="Proteomes" id="UP000634136">
    <property type="component" value="Unassembled WGS sequence"/>
</dbReference>
<dbReference type="AlphaFoldDB" id="A0A835C9T8"/>
<name>A0A835C9T8_9FABA</name>
<proteinExistence type="predicted"/>
<evidence type="ECO:0000313" key="1">
    <source>
        <dbReference type="EMBL" id="KAF7835664.1"/>
    </source>
</evidence>
<sequence length="31" mass="3620">MEGKVSLPWMSSRKLTDVDMGLWMIYTYPIA</sequence>
<accession>A0A835C9T8</accession>
<organism evidence="1 2">
    <name type="scientific">Senna tora</name>
    <dbReference type="NCBI Taxonomy" id="362788"/>
    <lineage>
        <taxon>Eukaryota</taxon>
        <taxon>Viridiplantae</taxon>
        <taxon>Streptophyta</taxon>
        <taxon>Embryophyta</taxon>
        <taxon>Tracheophyta</taxon>
        <taxon>Spermatophyta</taxon>
        <taxon>Magnoliopsida</taxon>
        <taxon>eudicotyledons</taxon>
        <taxon>Gunneridae</taxon>
        <taxon>Pentapetalae</taxon>
        <taxon>rosids</taxon>
        <taxon>fabids</taxon>
        <taxon>Fabales</taxon>
        <taxon>Fabaceae</taxon>
        <taxon>Caesalpinioideae</taxon>
        <taxon>Cassia clade</taxon>
        <taxon>Senna</taxon>
    </lineage>
</organism>
<dbReference type="EMBL" id="JAAIUW010000004">
    <property type="protein sequence ID" value="KAF7835664.1"/>
    <property type="molecule type" value="Genomic_DNA"/>
</dbReference>